<reference evidence="2" key="2">
    <citation type="submission" date="2023-01" db="EMBL/GenBank/DDBJ databases">
        <title>Draft genome sequence of Agaribacter marinus strain NBRC 110023.</title>
        <authorList>
            <person name="Sun Q."/>
            <person name="Mori K."/>
        </authorList>
    </citation>
    <scope>NUCLEOTIDE SEQUENCE</scope>
    <source>
        <strain evidence="2">NBRC 110023</strain>
    </source>
</reference>
<dbReference type="Proteomes" id="UP001156601">
    <property type="component" value="Unassembled WGS sequence"/>
</dbReference>
<gene>
    <name evidence="2" type="ORF">GCM10007852_40100</name>
</gene>
<dbReference type="Gene3D" id="3.40.50.1820">
    <property type="entry name" value="alpha/beta hydrolase"/>
    <property type="match status" value="1"/>
</dbReference>
<proteinExistence type="predicted"/>
<feature type="domain" description="Serine aminopeptidase S33" evidence="1">
    <location>
        <begin position="95"/>
        <end position="207"/>
    </location>
</feature>
<evidence type="ECO:0000259" key="1">
    <source>
        <dbReference type="Pfam" id="PF12146"/>
    </source>
</evidence>
<dbReference type="InterPro" id="IPR022742">
    <property type="entry name" value="Hydrolase_4"/>
</dbReference>
<accession>A0AA37T1G3</accession>
<keyword evidence="3" id="KW-1185">Reference proteome</keyword>
<dbReference type="Pfam" id="PF12146">
    <property type="entry name" value="Hydrolase_4"/>
    <property type="match status" value="1"/>
</dbReference>
<evidence type="ECO:0000313" key="2">
    <source>
        <dbReference type="EMBL" id="GLR73102.1"/>
    </source>
</evidence>
<comment type="caution">
    <text evidence="2">The sequence shown here is derived from an EMBL/GenBank/DDBJ whole genome shotgun (WGS) entry which is preliminary data.</text>
</comment>
<dbReference type="AlphaFoldDB" id="A0AA37T1G3"/>
<name>A0AA37T1G3_9ALTE</name>
<protein>
    <recommendedName>
        <fullName evidence="1">Serine aminopeptidase S33 domain-containing protein</fullName>
    </recommendedName>
</protein>
<reference evidence="2" key="1">
    <citation type="journal article" date="2014" name="Int. J. Syst. Evol. Microbiol.">
        <title>Complete genome sequence of Corynebacterium casei LMG S-19264T (=DSM 44701T), isolated from a smear-ripened cheese.</title>
        <authorList>
            <consortium name="US DOE Joint Genome Institute (JGI-PGF)"/>
            <person name="Walter F."/>
            <person name="Albersmeier A."/>
            <person name="Kalinowski J."/>
            <person name="Ruckert C."/>
        </authorList>
    </citation>
    <scope>NUCLEOTIDE SEQUENCE</scope>
    <source>
        <strain evidence="2">NBRC 110023</strain>
    </source>
</reference>
<dbReference type="InterPro" id="IPR051044">
    <property type="entry name" value="MAG_DAG_Lipase"/>
</dbReference>
<organism evidence="2 3">
    <name type="scientific">Agaribacter marinus</name>
    <dbReference type="NCBI Taxonomy" id="1431249"/>
    <lineage>
        <taxon>Bacteria</taxon>
        <taxon>Pseudomonadati</taxon>
        <taxon>Pseudomonadota</taxon>
        <taxon>Gammaproteobacteria</taxon>
        <taxon>Alteromonadales</taxon>
        <taxon>Alteromonadaceae</taxon>
        <taxon>Agaribacter</taxon>
    </lineage>
</organism>
<dbReference type="InterPro" id="IPR029058">
    <property type="entry name" value="AB_hydrolase_fold"/>
</dbReference>
<dbReference type="EMBL" id="BSOT01000020">
    <property type="protein sequence ID" value="GLR73102.1"/>
    <property type="molecule type" value="Genomic_DNA"/>
</dbReference>
<sequence>MPMLFVSGCVNIVKVGIVGAESFPISPSVTTQVKSEFDVETRQFCDPELDCYHYYFLPNKARKQTLEMHHNASFTDTTYSTSLLVERQGLPTFTGSVVVIHGFRGSKDWSLMTAAYFQFLGFDTYVFDLLGHGELKTDKGFGVHDVRYIQRFIETNIDTTKPIIAVGNSMGGLVATSLTHEKIADGAILQAPMTQFDDSLEGYMKDKKPWYKAFLSDETIRSAANKALYDAGLNAQQTNTIDILKKSNSPFLIFASNVDSVSPYAAFSPLHSNNIEVVEIDKLEHAYMSMIGEFEHEKILAWLSANFDE</sequence>
<dbReference type="SUPFAM" id="SSF53474">
    <property type="entry name" value="alpha/beta-Hydrolases"/>
    <property type="match status" value="1"/>
</dbReference>
<evidence type="ECO:0000313" key="3">
    <source>
        <dbReference type="Proteomes" id="UP001156601"/>
    </source>
</evidence>
<dbReference type="PANTHER" id="PTHR11614">
    <property type="entry name" value="PHOSPHOLIPASE-RELATED"/>
    <property type="match status" value="1"/>
</dbReference>